<evidence type="ECO:0008006" key="13">
    <source>
        <dbReference type="Google" id="ProtNLM"/>
    </source>
</evidence>
<comment type="caution">
    <text evidence="11">The sequence shown here is derived from an EMBL/GenBank/DDBJ whole genome shotgun (WGS) entry which is preliminary data.</text>
</comment>
<gene>
    <name evidence="11" type="ORF">CDD82_7420</name>
</gene>
<dbReference type="Gene3D" id="1.10.630.10">
    <property type="entry name" value="Cytochrome P450"/>
    <property type="match status" value="1"/>
</dbReference>
<dbReference type="PRINTS" id="PR00463">
    <property type="entry name" value="EP450I"/>
</dbReference>
<dbReference type="InterPro" id="IPR001128">
    <property type="entry name" value="Cyt_P450"/>
</dbReference>
<keyword evidence="3 8" id="KW-0349">Heme</keyword>
<keyword evidence="6 8" id="KW-0408">Iron</keyword>
<evidence type="ECO:0000256" key="10">
    <source>
        <dbReference type="SAM" id="SignalP"/>
    </source>
</evidence>
<evidence type="ECO:0000256" key="8">
    <source>
        <dbReference type="PIRSR" id="PIRSR602401-1"/>
    </source>
</evidence>
<evidence type="ECO:0000256" key="3">
    <source>
        <dbReference type="ARBA" id="ARBA00022617"/>
    </source>
</evidence>
<evidence type="ECO:0000313" key="12">
    <source>
        <dbReference type="Proteomes" id="UP000224854"/>
    </source>
</evidence>
<keyword evidence="10" id="KW-0732">Signal</keyword>
<dbReference type="SUPFAM" id="SSF48264">
    <property type="entry name" value="Cytochrome P450"/>
    <property type="match status" value="1"/>
</dbReference>
<dbReference type="PROSITE" id="PS00086">
    <property type="entry name" value="CYTOCHROME_P450"/>
    <property type="match status" value="1"/>
</dbReference>
<keyword evidence="4 8" id="KW-0479">Metal-binding</keyword>
<evidence type="ECO:0000256" key="1">
    <source>
        <dbReference type="ARBA" id="ARBA00001971"/>
    </source>
</evidence>
<feature type="chain" id="PRO_5013401539" description="Cytochrome P450" evidence="10">
    <location>
        <begin position="18"/>
        <end position="529"/>
    </location>
</feature>
<evidence type="ECO:0000256" key="4">
    <source>
        <dbReference type="ARBA" id="ARBA00022723"/>
    </source>
</evidence>
<proteinExistence type="inferred from homology"/>
<evidence type="ECO:0000313" key="11">
    <source>
        <dbReference type="EMBL" id="PHH69952.1"/>
    </source>
</evidence>
<keyword evidence="5 9" id="KW-0560">Oxidoreductase</keyword>
<accession>A0A2C5YRL2</accession>
<evidence type="ECO:0000256" key="5">
    <source>
        <dbReference type="ARBA" id="ARBA00023002"/>
    </source>
</evidence>
<dbReference type="AlphaFoldDB" id="A0A2C5YRL2"/>
<feature type="binding site" description="axial binding residue" evidence="8">
    <location>
        <position position="436"/>
    </location>
    <ligand>
        <name>heme</name>
        <dbReference type="ChEBI" id="CHEBI:30413"/>
    </ligand>
    <ligandPart>
        <name>Fe</name>
        <dbReference type="ChEBI" id="CHEBI:18248"/>
    </ligandPart>
</feature>
<dbReference type="EMBL" id="NJEU01000863">
    <property type="protein sequence ID" value="PHH69952.1"/>
    <property type="molecule type" value="Genomic_DNA"/>
</dbReference>
<dbReference type="CDD" id="cd11065">
    <property type="entry name" value="CYP64-like"/>
    <property type="match status" value="1"/>
</dbReference>
<evidence type="ECO:0000256" key="9">
    <source>
        <dbReference type="RuleBase" id="RU000461"/>
    </source>
</evidence>
<evidence type="ECO:0000256" key="6">
    <source>
        <dbReference type="ARBA" id="ARBA00023004"/>
    </source>
</evidence>
<keyword evidence="12" id="KW-1185">Reference proteome</keyword>
<dbReference type="GO" id="GO:0016705">
    <property type="term" value="F:oxidoreductase activity, acting on paired donors, with incorporation or reduction of molecular oxygen"/>
    <property type="evidence" value="ECO:0007669"/>
    <property type="project" value="InterPro"/>
</dbReference>
<reference evidence="11 12" key="1">
    <citation type="submission" date="2017-06" db="EMBL/GenBank/DDBJ databases">
        <title>Ant-infecting Ophiocordyceps genomes reveal a high diversity of potential behavioral manipulation genes and a possible major role for enterotoxins.</title>
        <authorList>
            <person name="De Bekker C."/>
            <person name="Evans H.C."/>
            <person name="Brachmann A."/>
            <person name="Hughes D.P."/>
        </authorList>
    </citation>
    <scope>NUCLEOTIDE SEQUENCE [LARGE SCALE GENOMIC DNA]</scope>
    <source>
        <strain evidence="11 12">1348a</strain>
    </source>
</reference>
<evidence type="ECO:0000256" key="7">
    <source>
        <dbReference type="ARBA" id="ARBA00023033"/>
    </source>
</evidence>
<dbReference type="Pfam" id="PF00067">
    <property type="entry name" value="p450"/>
    <property type="match status" value="1"/>
</dbReference>
<dbReference type="Proteomes" id="UP000224854">
    <property type="component" value="Unassembled WGS sequence"/>
</dbReference>
<sequence>MASLILIQALIILISLAIYRRRTSHGKAPLPPGPPPLPIIGNLYDMPPPETAEYKHWLKHKDVYGPISSVRLFNQVIVLIHDKQAAHDICTRHSGRPASKFAFDVCGAGKWLVGQQPGETFRRYRKMISVQFGSKEAVSKFNSLQDMETKRLLVKMANEPEKVVETLYTHSSSLIFKIVYGYSIDPSKPDALVNLMHRVMARLPFMLAPLTWAVDMMPLLDHLPQGFPGASFKRLGRQYKTELYAAAQVPFDFIIDRIHDARYQNSYVSKLCQKHGFPESRAPTLEQETVKWTATSLCAGAVETISPAIKGFILAMIMFPDVQRKAHEEFDRVVGPNRLPSYEHQPHLPYIKAIVSEVLRWAPVAPIGIPHMAKEDTLYQGYLIPKGAILLPSIWWILHDPSVYQRPNAFEPERFMEPRNEPDPRSEAFGYGSRICPGRVLTEPSLFLAIARILAVFSIAKAVVNGVEIEVELELSPGSPCHPKDFAYSIRPRSESMANLVREIEQDVPWADGDSANLSREIHDILSKE</sequence>
<comment type="similarity">
    <text evidence="2 9">Belongs to the cytochrome P450 family.</text>
</comment>
<dbReference type="PANTHER" id="PTHR46300:SF7">
    <property type="entry name" value="P450, PUTATIVE (EUROFUNG)-RELATED"/>
    <property type="match status" value="1"/>
</dbReference>
<comment type="cofactor">
    <cofactor evidence="1 8">
        <name>heme</name>
        <dbReference type="ChEBI" id="CHEBI:30413"/>
    </cofactor>
</comment>
<dbReference type="InterPro" id="IPR017972">
    <property type="entry name" value="Cyt_P450_CS"/>
</dbReference>
<dbReference type="InterPro" id="IPR036396">
    <property type="entry name" value="Cyt_P450_sf"/>
</dbReference>
<dbReference type="GO" id="GO:0004497">
    <property type="term" value="F:monooxygenase activity"/>
    <property type="evidence" value="ECO:0007669"/>
    <property type="project" value="UniProtKB-KW"/>
</dbReference>
<dbReference type="OrthoDB" id="2789670at2759"/>
<dbReference type="GO" id="GO:0005506">
    <property type="term" value="F:iron ion binding"/>
    <property type="evidence" value="ECO:0007669"/>
    <property type="project" value="InterPro"/>
</dbReference>
<feature type="signal peptide" evidence="10">
    <location>
        <begin position="1"/>
        <end position="17"/>
    </location>
</feature>
<dbReference type="GO" id="GO:0020037">
    <property type="term" value="F:heme binding"/>
    <property type="evidence" value="ECO:0007669"/>
    <property type="project" value="InterPro"/>
</dbReference>
<evidence type="ECO:0000256" key="2">
    <source>
        <dbReference type="ARBA" id="ARBA00010617"/>
    </source>
</evidence>
<keyword evidence="7 9" id="KW-0503">Monooxygenase</keyword>
<dbReference type="InterPro" id="IPR050364">
    <property type="entry name" value="Cytochrome_P450_fung"/>
</dbReference>
<name>A0A2C5YRL2_9HYPO</name>
<dbReference type="PANTHER" id="PTHR46300">
    <property type="entry name" value="P450, PUTATIVE (EUROFUNG)-RELATED-RELATED"/>
    <property type="match status" value="1"/>
</dbReference>
<dbReference type="InterPro" id="IPR002401">
    <property type="entry name" value="Cyt_P450_E_grp-I"/>
</dbReference>
<organism evidence="11 12">
    <name type="scientific">Ophiocordyceps australis</name>
    <dbReference type="NCBI Taxonomy" id="1399860"/>
    <lineage>
        <taxon>Eukaryota</taxon>
        <taxon>Fungi</taxon>
        <taxon>Dikarya</taxon>
        <taxon>Ascomycota</taxon>
        <taxon>Pezizomycotina</taxon>
        <taxon>Sordariomycetes</taxon>
        <taxon>Hypocreomycetidae</taxon>
        <taxon>Hypocreales</taxon>
        <taxon>Ophiocordycipitaceae</taxon>
        <taxon>Ophiocordyceps</taxon>
    </lineage>
</organism>
<protein>
    <recommendedName>
        <fullName evidence="13">Cytochrome P450</fullName>
    </recommendedName>
</protein>